<keyword evidence="2" id="KW-0092">Biotin</keyword>
<evidence type="ECO:0000256" key="2">
    <source>
        <dbReference type="ARBA" id="ARBA00023267"/>
    </source>
</evidence>
<dbReference type="EC" id="6.3.4.15" evidence="3"/>
<dbReference type="PANTHER" id="PTHR12835:SF5">
    <property type="entry name" value="BIOTIN--PROTEIN LIGASE"/>
    <property type="match status" value="1"/>
</dbReference>
<dbReference type="GO" id="GO:0004077">
    <property type="term" value="F:biotin--[biotin carboxyl-carrier protein] ligase activity"/>
    <property type="evidence" value="ECO:0007669"/>
    <property type="project" value="UniProtKB-EC"/>
</dbReference>
<dbReference type="EMBL" id="CADCVT010000116">
    <property type="protein sequence ID" value="CAA9487594.1"/>
    <property type="molecule type" value="Genomic_DNA"/>
</dbReference>
<protein>
    <recommendedName>
        <fullName evidence="3">biotin--[biotin carboxyl-carrier protein] ligase</fullName>
        <ecNumber evidence="3">6.3.4.15</ecNumber>
    </recommendedName>
</protein>
<dbReference type="SUPFAM" id="SSF55681">
    <property type="entry name" value="Class II aaRS and biotin synthetases"/>
    <property type="match status" value="1"/>
</dbReference>
<dbReference type="Gene3D" id="2.30.30.100">
    <property type="match status" value="1"/>
</dbReference>
<dbReference type="Gene3D" id="3.30.930.10">
    <property type="entry name" value="Bira Bifunctional Protein, Domain 2"/>
    <property type="match status" value="1"/>
</dbReference>
<dbReference type="PROSITE" id="PS51733">
    <property type="entry name" value="BPL_LPL_CATALYTIC"/>
    <property type="match status" value="1"/>
</dbReference>
<evidence type="ECO:0000313" key="5">
    <source>
        <dbReference type="EMBL" id="CAA9487594.1"/>
    </source>
</evidence>
<dbReference type="NCBIfam" id="TIGR00121">
    <property type="entry name" value="birA_ligase"/>
    <property type="match status" value="1"/>
</dbReference>
<dbReference type="InterPro" id="IPR003142">
    <property type="entry name" value="BPL_C"/>
</dbReference>
<reference evidence="5" key="1">
    <citation type="submission" date="2020-02" db="EMBL/GenBank/DDBJ databases">
        <authorList>
            <person name="Meier V. D."/>
        </authorList>
    </citation>
    <scope>NUCLEOTIDE SEQUENCE</scope>
    <source>
        <strain evidence="5">AVDCRST_MAG85</strain>
    </source>
</reference>
<organism evidence="5">
    <name type="scientific">uncultured Solirubrobacteraceae bacterium</name>
    <dbReference type="NCBI Taxonomy" id="1162706"/>
    <lineage>
        <taxon>Bacteria</taxon>
        <taxon>Bacillati</taxon>
        <taxon>Actinomycetota</taxon>
        <taxon>Thermoleophilia</taxon>
        <taxon>Solirubrobacterales</taxon>
        <taxon>Solirubrobacteraceae</taxon>
        <taxon>environmental samples</taxon>
    </lineage>
</organism>
<sequence>MTALGHPRLHLRTTDSTNLRARALALAGAPQGTLVTASEQSAGRGRQGRTWSAPAGRALLMTVLLRDPPPLLPLLAAVAVSDVCGERAAIKWPNDVLLRPKTGEMRKVAGILVEGRPQERWAVVGIGLNVAVRDEDLPDELRERATGLGLEPPDVERVLADLLAALEARIASPDATLAVWRERDALRGRTITWAAGSGTADGVDDDGRLRVETADGTVFLDAGEVHLGAQ</sequence>
<dbReference type="Pfam" id="PF02237">
    <property type="entry name" value="BPL_C"/>
    <property type="match status" value="1"/>
</dbReference>
<dbReference type="InterPro" id="IPR045864">
    <property type="entry name" value="aa-tRNA-synth_II/BPL/LPL"/>
</dbReference>
<evidence type="ECO:0000259" key="4">
    <source>
        <dbReference type="PROSITE" id="PS51733"/>
    </source>
</evidence>
<dbReference type="InterPro" id="IPR004143">
    <property type="entry name" value="BPL_LPL_catalytic"/>
</dbReference>
<evidence type="ECO:0000256" key="3">
    <source>
        <dbReference type="ARBA" id="ARBA00024227"/>
    </source>
</evidence>
<proteinExistence type="predicted"/>
<keyword evidence="1" id="KW-0436">Ligase</keyword>
<accession>A0A6J4S1S4</accession>
<dbReference type="InterPro" id="IPR004408">
    <property type="entry name" value="Biotin_CoA_COase_ligase"/>
</dbReference>
<dbReference type="PANTHER" id="PTHR12835">
    <property type="entry name" value="BIOTIN PROTEIN LIGASE"/>
    <property type="match status" value="1"/>
</dbReference>
<evidence type="ECO:0000256" key="1">
    <source>
        <dbReference type="ARBA" id="ARBA00022598"/>
    </source>
</evidence>
<dbReference type="Pfam" id="PF03099">
    <property type="entry name" value="BPL_LplA_LipB"/>
    <property type="match status" value="1"/>
</dbReference>
<dbReference type="GO" id="GO:0005737">
    <property type="term" value="C:cytoplasm"/>
    <property type="evidence" value="ECO:0007669"/>
    <property type="project" value="TreeGrafter"/>
</dbReference>
<name>A0A6J4S1S4_9ACTN</name>
<feature type="domain" description="BPL/LPL catalytic" evidence="4">
    <location>
        <begin position="1"/>
        <end position="174"/>
    </location>
</feature>
<dbReference type="AlphaFoldDB" id="A0A6J4S1S4"/>
<gene>
    <name evidence="5" type="ORF">AVDCRST_MAG85-1035</name>
</gene>